<keyword evidence="1" id="KW-0812">Transmembrane</keyword>
<reference evidence="3 4" key="1">
    <citation type="submission" date="2020-09" db="EMBL/GenBank/DDBJ databases">
        <title>Brevundimonas sp. LVF1 isolated from an oligotrophic pond in Goettingen, Germany.</title>
        <authorList>
            <person name="Friedrich I."/>
            <person name="Klassen A."/>
            <person name="Neubauer H."/>
            <person name="Schneider D."/>
            <person name="Hertel R."/>
            <person name="Daniel R."/>
        </authorList>
    </citation>
    <scope>NUCLEOTIDE SEQUENCE [LARGE SCALE GENOMIC DNA]</scope>
    <source>
        <strain evidence="3 4">LVF1</strain>
    </source>
</reference>
<dbReference type="RefSeq" id="WP_207824732.1">
    <property type="nucleotide sequence ID" value="NZ_CP062006.1"/>
</dbReference>
<feature type="signal peptide" evidence="2">
    <location>
        <begin position="1"/>
        <end position="20"/>
    </location>
</feature>
<gene>
    <name evidence="3" type="ORF">IFE19_00490</name>
</gene>
<organism evidence="3 4">
    <name type="scientific">Brevundimonas pondensis</name>
    <dbReference type="NCBI Taxonomy" id="2774189"/>
    <lineage>
        <taxon>Bacteria</taxon>
        <taxon>Pseudomonadati</taxon>
        <taxon>Pseudomonadota</taxon>
        <taxon>Alphaproteobacteria</taxon>
        <taxon>Caulobacterales</taxon>
        <taxon>Caulobacteraceae</taxon>
        <taxon>Brevundimonas</taxon>
    </lineage>
</organism>
<keyword evidence="1" id="KW-0472">Membrane</keyword>
<feature type="transmembrane region" description="Helical" evidence="1">
    <location>
        <begin position="110"/>
        <end position="130"/>
    </location>
</feature>
<name>A0ABX7SJQ4_9CAUL</name>
<feature type="chain" id="PRO_5045265844" evidence="2">
    <location>
        <begin position="21"/>
        <end position="138"/>
    </location>
</feature>
<evidence type="ECO:0000256" key="2">
    <source>
        <dbReference type="SAM" id="SignalP"/>
    </source>
</evidence>
<keyword evidence="2" id="KW-0732">Signal</keyword>
<dbReference type="Proteomes" id="UP000663942">
    <property type="component" value="Chromosome"/>
</dbReference>
<feature type="transmembrane region" description="Helical" evidence="1">
    <location>
        <begin position="86"/>
        <end position="104"/>
    </location>
</feature>
<dbReference type="EMBL" id="CP062006">
    <property type="protein sequence ID" value="QTC87927.1"/>
    <property type="molecule type" value="Genomic_DNA"/>
</dbReference>
<evidence type="ECO:0000313" key="3">
    <source>
        <dbReference type="EMBL" id="QTC87927.1"/>
    </source>
</evidence>
<proteinExistence type="predicted"/>
<protein>
    <submittedName>
        <fullName evidence="3">Uncharacterized protein</fullName>
    </submittedName>
</protein>
<feature type="transmembrane region" description="Helical" evidence="1">
    <location>
        <begin position="49"/>
        <end position="74"/>
    </location>
</feature>
<evidence type="ECO:0000313" key="4">
    <source>
        <dbReference type="Proteomes" id="UP000663942"/>
    </source>
</evidence>
<evidence type="ECO:0000256" key="1">
    <source>
        <dbReference type="SAM" id="Phobius"/>
    </source>
</evidence>
<keyword evidence="4" id="KW-1185">Reference proteome</keyword>
<keyword evidence="1" id="KW-1133">Transmembrane helix</keyword>
<accession>A0ABX7SJQ4</accession>
<sequence length="138" mass="13666">MKLAVLGRWIAAVAASSVLAALTVAAQLGIGAMMGALPGVDGSAGSACLIAAAGFYLSLPCFFLGVAILGAPAAWTLAQLRRDRPLPTGLLGGAISTLVGAIVLSNSLGFTGLVFASALPLAGAITGLTYRELMKPPT</sequence>